<dbReference type="RefSeq" id="WP_015749691.1">
    <property type="nucleotide sequence ID" value="NC_013235.1"/>
</dbReference>
<evidence type="ECO:0000313" key="2">
    <source>
        <dbReference type="Proteomes" id="UP000002218"/>
    </source>
</evidence>
<protein>
    <submittedName>
        <fullName evidence="1">Uncharacterized protein</fullName>
    </submittedName>
</protein>
<reference evidence="1 2" key="2">
    <citation type="journal article" date="2010" name="Stand. Genomic Sci.">
        <title>Complete genome sequence of Nakamurella multipartita type strain (Y-104).</title>
        <authorList>
            <person name="Tice H."/>
            <person name="Mayilraj S."/>
            <person name="Sims D."/>
            <person name="Lapidus A."/>
            <person name="Nolan M."/>
            <person name="Lucas S."/>
            <person name="Glavina Del Rio T."/>
            <person name="Copeland A."/>
            <person name="Cheng J.F."/>
            <person name="Meincke L."/>
            <person name="Bruce D."/>
            <person name="Goodwin L."/>
            <person name="Pitluck S."/>
            <person name="Ivanova N."/>
            <person name="Mavromatis K."/>
            <person name="Ovchinnikova G."/>
            <person name="Pati A."/>
            <person name="Chen A."/>
            <person name="Palaniappan K."/>
            <person name="Land M."/>
            <person name="Hauser L."/>
            <person name="Chang Y.J."/>
            <person name="Jeffries C.D."/>
            <person name="Detter J.C."/>
            <person name="Brettin T."/>
            <person name="Rohde M."/>
            <person name="Goker M."/>
            <person name="Bristow J."/>
            <person name="Eisen J.A."/>
            <person name="Markowitz V."/>
            <person name="Hugenholtz P."/>
            <person name="Kyrpides N.C."/>
            <person name="Klenk H.P."/>
            <person name="Chen F."/>
        </authorList>
    </citation>
    <scope>NUCLEOTIDE SEQUENCE [LARGE SCALE GENOMIC DNA]</scope>
    <source>
        <strain evidence="2">ATCC 700099 / DSM 44233 / CIP 104796 / JCM 9543 / NBRC 105858 / Y-104</strain>
    </source>
</reference>
<accession>C8X6X8</accession>
<reference evidence="2" key="1">
    <citation type="submission" date="2009-09" db="EMBL/GenBank/DDBJ databases">
        <title>The complete genome of Nakamurella multipartita DSM 44233.</title>
        <authorList>
            <consortium name="US DOE Joint Genome Institute (JGI-PGF)"/>
            <person name="Lucas S."/>
            <person name="Copeland A."/>
            <person name="Lapidus A."/>
            <person name="Glavina del Rio T."/>
            <person name="Dalin E."/>
            <person name="Tice H."/>
            <person name="Bruce D."/>
            <person name="Goodwin L."/>
            <person name="Pitluck S."/>
            <person name="Kyrpides N."/>
            <person name="Mavromatis K."/>
            <person name="Ivanova N."/>
            <person name="Ovchinnikova G."/>
            <person name="Sims D."/>
            <person name="Meincke L."/>
            <person name="Brettin T."/>
            <person name="Detter J.C."/>
            <person name="Han C."/>
            <person name="Larimer F."/>
            <person name="Land M."/>
            <person name="Hauser L."/>
            <person name="Markowitz V."/>
            <person name="Cheng J.-F."/>
            <person name="Hugenholtz P."/>
            <person name="Woyke T."/>
            <person name="Wu D."/>
            <person name="Klenk H.-P."/>
            <person name="Eisen J.A."/>
        </authorList>
    </citation>
    <scope>NUCLEOTIDE SEQUENCE [LARGE SCALE GENOMIC DNA]</scope>
    <source>
        <strain evidence="2">ATCC 700099 / DSM 44233 / CIP 104796 / JCM 9543 / NBRC 105858 / Y-104</strain>
    </source>
</reference>
<name>C8X6X8_NAKMY</name>
<dbReference type="InParanoid" id="C8X6X8"/>
<keyword evidence="2" id="KW-1185">Reference proteome</keyword>
<dbReference type="HOGENOM" id="CLU_198268_0_0_11"/>
<proteinExistence type="predicted"/>
<dbReference type="OrthoDB" id="3431291at2"/>
<dbReference type="AlphaFoldDB" id="C8X6X8"/>
<gene>
    <name evidence="1" type="ordered locus">Namu_4597</name>
</gene>
<evidence type="ECO:0000313" key="1">
    <source>
        <dbReference type="EMBL" id="ACV80876.1"/>
    </source>
</evidence>
<dbReference type="Proteomes" id="UP000002218">
    <property type="component" value="Chromosome"/>
</dbReference>
<dbReference type="STRING" id="479431.Namu_4597"/>
<sequence>MTDHTGDLGRIRRWADAGGSWLVLARGPGAVTVSLRRCDGGEEADRLVATDPDALAYLARRSSSED</sequence>
<dbReference type="KEGG" id="nml:Namu_4597"/>
<dbReference type="EMBL" id="CP001737">
    <property type="protein sequence ID" value="ACV80876.1"/>
    <property type="molecule type" value="Genomic_DNA"/>
</dbReference>
<organism evidence="1 2">
    <name type="scientific">Nakamurella multipartita (strain ATCC 700099 / DSM 44233 / CIP 104796 / JCM 9543 / NBRC 105858 / Y-104)</name>
    <name type="common">Microsphaera multipartita</name>
    <dbReference type="NCBI Taxonomy" id="479431"/>
    <lineage>
        <taxon>Bacteria</taxon>
        <taxon>Bacillati</taxon>
        <taxon>Actinomycetota</taxon>
        <taxon>Actinomycetes</taxon>
        <taxon>Nakamurellales</taxon>
        <taxon>Nakamurellaceae</taxon>
        <taxon>Nakamurella</taxon>
    </lineage>
</organism>